<dbReference type="EMBL" id="BA000059">
    <property type="protein sequence ID" value="BAO05096.1"/>
    <property type="molecule type" value="Genomic_DNA"/>
</dbReference>
<dbReference type="AlphaFoldDB" id="A0A060N3J8"/>
<name>A0A060N3J8_CLOBO</name>
<dbReference type="Proteomes" id="UP000054164">
    <property type="component" value="Unassembled WGS sequence"/>
</dbReference>
<sequence length="114" mass="13382">MENSISKLYVNKQFDQIVKNYSISNNTEINRLIAMSLWQLNNKIEALDILKKVAQSSQEKIDWFNCTLLSLDLEKDKNAKMYLNKIGDIELSETVKSYPTFDYSLKYISNKLKY</sequence>
<reference evidence="1" key="1">
    <citation type="submission" date="2013-10" db="EMBL/GenBank/DDBJ databases">
        <title>Draft genome sequence of Clostridium botulinum type B strain Osaka05.</title>
        <authorList>
            <person name="Sakaguchi Y."/>
            <person name="Hosomi K."/>
            <person name="Uchiyama J."/>
            <person name="Ogura Y."/>
            <person name="Sakaguchi M."/>
            <person name="Kohda T."/>
            <person name="Mukamoto M."/>
            <person name="Misawa N."/>
            <person name="Matsuzaki S."/>
            <person name="Hayashi T."/>
            <person name="Kozaki S."/>
        </authorList>
    </citation>
    <scope>NUCLEOTIDE SEQUENCE</scope>
    <source>
        <strain evidence="1">Osaka05</strain>
    </source>
</reference>
<evidence type="ECO:0000313" key="1">
    <source>
        <dbReference type="EMBL" id="BAO05096.1"/>
    </source>
</evidence>
<protein>
    <submittedName>
        <fullName evidence="1">Uncharacterized protein</fullName>
    </submittedName>
</protein>
<dbReference type="RefSeq" id="WP_030032245.1">
    <property type="nucleotide sequence ID" value="NZ_BA000059.1"/>
</dbReference>
<dbReference type="HOGENOM" id="CLU_2116669_0_0_9"/>
<gene>
    <name evidence="1" type="ORF">CBO05P2_071</name>
</gene>
<proteinExistence type="predicted"/>
<organism evidence="1">
    <name type="scientific">Clostridium botulinum B str. Osaka05</name>
    <dbReference type="NCBI Taxonomy" id="1407017"/>
    <lineage>
        <taxon>Bacteria</taxon>
        <taxon>Bacillati</taxon>
        <taxon>Bacillota</taxon>
        <taxon>Clostridia</taxon>
        <taxon>Eubacteriales</taxon>
        <taxon>Clostridiaceae</taxon>
        <taxon>Clostridium</taxon>
    </lineage>
</organism>
<accession>A0A060N3J8</accession>